<dbReference type="SUPFAM" id="SSF56601">
    <property type="entry name" value="beta-lactamase/transpeptidase-like"/>
    <property type="match status" value="1"/>
</dbReference>
<dbReference type="InterPro" id="IPR050491">
    <property type="entry name" value="AmpC-like"/>
</dbReference>
<dbReference type="Proteomes" id="UP000473574">
    <property type="component" value="Unassembled WGS sequence"/>
</dbReference>
<dbReference type="AlphaFoldDB" id="A0A6M0S9E3"/>
<dbReference type="InterPro" id="IPR018511">
    <property type="entry name" value="Hemolysin-typ_Ca-bd_CS"/>
</dbReference>
<name>A0A6M0S9E3_9CYAN</name>
<evidence type="ECO:0000313" key="2">
    <source>
        <dbReference type="EMBL" id="NEZ65097.1"/>
    </source>
</evidence>
<protein>
    <recommendedName>
        <fullName evidence="1">Beta-lactamase-related domain-containing protein</fullName>
    </recommendedName>
</protein>
<dbReference type="PANTHER" id="PTHR46825">
    <property type="entry name" value="D-ALANYL-D-ALANINE-CARBOXYPEPTIDASE/ENDOPEPTIDASE AMPH"/>
    <property type="match status" value="1"/>
</dbReference>
<feature type="domain" description="Beta-lactamase-related" evidence="1">
    <location>
        <begin position="281"/>
        <end position="604"/>
    </location>
</feature>
<dbReference type="Pfam" id="PF00353">
    <property type="entry name" value="HemolysinCabind"/>
    <property type="match status" value="3"/>
</dbReference>
<dbReference type="Pfam" id="PF00144">
    <property type="entry name" value="Beta-lactamase"/>
    <property type="match status" value="1"/>
</dbReference>
<evidence type="ECO:0000259" key="1">
    <source>
        <dbReference type="Pfam" id="PF00144"/>
    </source>
</evidence>
<proteinExistence type="predicted"/>
<accession>A0A6M0S9E3</accession>
<dbReference type="InterPro" id="IPR011049">
    <property type="entry name" value="Serralysin-like_metalloprot_C"/>
</dbReference>
<dbReference type="RefSeq" id="WP_163665907.1">
    <property type="nucleotide sequence ID" value="NZ_QZCE01000002.1"/>
</dbReference>
<comment type="caution">
    <text evidence="2">The sequence shown here is derived from an EMBL/GenBank/DDBJ whole genome shotgun (WGS) entry which is preliminary data.</text>
</comment>
<reference evidence="2 3" key="1">
    <citation type="journal article" date="2020" name="Microb. Ecol.">
        <title>Ecogenomics of the Marine Benthic Filamentous Cyanobacterium Adonisia.</title>
        <authorList>
            <person name="Walter J.M."/>
            <person name="Coutinho F.H."/>
            <person name="Leomil L."/>
            <person name="Hargreaves P.I."/>
            <person name="Campeao M.E."/>
            <person name="Vieira V.V."/>
            <person name="Silva B.S."/>
            <person name="Fistarol G.O."/>
            <person name="Salomon P.S."/>
            <person name="Sawabe T."/>
            <person name="Mino S."/>
            <person name="Hosokawa M."/>
            <person name="Miyashita H."/>
            <person name="Maruyama F."/>
            <person name="van Verk M.C."/>
            <person name="Dutilh B.E."/>
            <person name="Thompson C.C."/>
            <person name="Thompson F.L."/>
        </authorList>
    </citation>
    <scope>NUCLEOTIDE SEQUENCE [LARGE SCALE GENOMIC DNA]</scope>
    <source>
        <strain evidence="2 3">CCMR0082</strain>
    </source>
</reference>
<dbReference type="InterPro" id="IPR001343">
    <property type="entry name" value="Hemolysn_Ca-bd"/>
</dbReference>
<dbReference type="Gene3D" id="3.40.710.10">
    <property type="entry name" value="DD-peptidase/beta-lactamase superfamily"/>
    <property type="match status" value="1"/>
</dbReference>
<gene>
    <name evidence="2" type="ORF">D0962_20355</name>
</gene>
<dbReference type="EMBL" id="QZCE01000002">
    <property type="protein sequence ID" value="NEZ65097.1"/>
    <property type="molecule type" value="Genomic_DNA"/>
</dbReference>
<dbReference type="Gene3D" id="2.150.10.10">
    <property type="entry name" value="Serralysin-like metalloprotease, C-terminal"/>
    <property type="match status" value="3"/>
</dbReference>
<dbReference type="PRINTS" id="PR00313">
    <property type="entry name" value="CABNDNGRPT"/>
</dbReference>
<dbReference type="SUPFAM" id="SSF51120">
    <property type="entry name" value="beta-Roll"/>
    <property type="match status" value="1"/>
</dbReference>
<dbReference type="PANTHER" id="PTHR46825:SF7">
    <property type="entry name" value="D-ALANYL-D-ALANINE CARBOXYPEPTIDASE"/>
    <property type="match status" value="1"/>
</dbReference>
<sequence>MLIPETPQTVTPPVAVGADLLPSTAHNSIDLIPHPSIPLALHSPMVAHDINHDINPSLTAANPKQMHRIKGTAKNDNLVGTANNDIIQGKAGEDNLLGNAGHDRLLGGQGDDYLHGGADNDRLLGEAGHDQLIGGSGDDVLLGGQGNDRLFGQAGRDRIRGGLGDDQLDGGTGQDRLFGGAGRDRLIDRDGGDVLVGGAGADEFWIGSGTNGITRIRDFQRGRDRIKFTQLGLTYNNLSFDRQGHHTIISHQDQQLVKFHNIHPHQLKANNFEFGDASLIATLQAALESSAAPGANLHIITGDGSVWNGAAGLANLENGTPMPADAAMDIGSITKPMVAVITLQLMQEGKLSLDDTLGQWLPNTIGKIEHSETITLRQLLNHSSGIPDFLDDDFAAAILSDPHRIWQPEDFLQLAYGEPGNFTPGERYSYSNTNYTLLGLIIEAATGDSLGGQLRSRLFEPLGMDASSVVYDNEMTDNVLRGYVDIQEIDPSAESKLVPVFFHPTAQGFGEGGVIASVADLARFSEALHNGELLTPNAFNLMQQESLVVEEGDRDRYGLGLELRSTSGGPLLGHNGGFPGAGSFMYFLPEQQLTIVTIENQEETSGQPFINLFKALLTAEE</sequence>
<organism evidence="2 3">
    <name type="scientific">Adonisia turfae CCMR0082</name>
    <dbReference type="NCBI Taxonomy" id="2304604"/>
    <lineage>
        <taxon>Bacteria</taxon>
        <taxon>Bacillati</taxon>
        <taxon>Cyanobacteriota</taxon>
        <taxon>Adonisia</taxon>
        <taxon>Adonisia turfae</taxon>
    </lineage>
</organism>
<evidence type="ECO:0000313" key="3">
    <source>
        <dbReference type="Proteomes" id="UP000473574"/>
    </source>
</evidence>
<dbReference type="GO" id="GO:0005509">
    <property type="term" value="F:calcium ion binding"/>
    <property type="evidence" value="ECO:0007669"/>
    <property type="project" value="InterPro"/>
</dbReference>
<dbReference type="InterPro" id="IPR012338">
    <property type="entry name" value="Beta-lactam/transpept-like"/>
</dbReference>
<dbReference type="PROSITE" id="PS00330">
    <property type="entry name" value="HEMOLYSIN_CALCIUM"/>
    <property type="match status" value="3"/>
</dbReference>
<dbReference type="InterPro" id="IPR001466">
    <property type="entry name" value="Beta-lactam-related"/>
</dbReference>